<organism evidence="3 4">
    <name type="scientific">Candidatus Atopostipes pullistercoris</name>
    <dbReference type="NCBI Taxonomy" id="2838467"/>
    <lineage>
        <taxon>Bacteria</taxon>
        <taxon>Bacillati</taxon>
        <taxon>Bacillota</taxon>
        <taxon>Bacilli</taxon>
        <taxon>Lactobacillales</taxon>
        <taxon>Carnobacteriaceae</taxon>
        <taxon>Atopostipes</taxon>
    </lineage>
</organism>
<evidence type="ECO:0000313" key="3">
    <source>
        <dbReference type="EMBL" id="HIZ71725.1"/>
    </source>
</evidence>
<sequence>MNKQKYVKLFIGLMFGILSLAACTNTQTTLDNMDKNTPDLKKYSDMFTDQDMESGYEEETSTVLTLEDDATLENTDNVTIIDDTITITEEGTYILRGALTNGQVVIDADKSAKIQVVLDNAEITNTSTAPIYVKKAEKVFITLANDSENLLSVAGEFVAIDDNNIDAAIFSKKDLTINGNGTLIIENPYGNGITSKDNLIITNGNYDIDVSGHGLEGKDSVRVANGIFNIMAVKDGVHASNKDDLSLGYIYIADGTFEITSSDDGMHADSDLVITNGTVDIIESYEGLEGKTVQINDGLISIVSSDDGINAAEGNLSEETTEVPENETVNEDVYIKITGGEIHVDAEGDGIDSNGNFYVTGGELYISGPQSNGDGAIDYDGTAVISGGVVVAAGMSGMAENFDEDSTQGSMLVSSENVQTGEIHLTDSNGTEILSYSPSKSYNSVVISTSEIKKDETYTITMGSETQEIEMTTLIYGQGGMRGQGPNNGKMPEHPEGEEMPERPEGEEIPENSEEKEV</sequence>
<feature type="compositionally biased region" description="Basic and acidic residues" evidence="1">
    <location>
        <begin position="491"/>
        <end position="506"/>
    </location>
</feature>
<name>A0A9D2G3Z9_9LACT</name>
<dbReference type="EMBL" id="DXAZ01000133">
    <property type="protein sequence ID" value="HIZ71725.1"/>
    <property type="molecule type" value="Genomic_DNA"/>
</dbReference>
<proteinExistence type="predicted"/>
<protein>
    <submittedName>
        <fullName evidence="3">Carbohydrate-binding domain-containing protein</fullName>
    </submittedName>
</protein>
<reference evidence="3" key="1">
    <citation type="journal article" date="2021" name="PeerJ">
        <title>Extensive microbial diversity within the chicken gut microbiome revealed by metagenomics and culture.</title>
        <authorList>
            <person name="Gilroy R."/>
            <person name="Ravi A."/>
            <person name="Getino M."/>
            <person name="Pursley I."/>
            <person name="Horton D.L."/>
            <person name="Alikhan N.F."/>
            <person name="Baker D."/>
            <person name="Gharbi K."/>
            <person name="Hall N."/>
            <person name="Watson M."/>
            <person name="Adriaenssens E.M."/>
            <person name="Foster-Nyarko E."/>
            <person name="Jarju S."/>
            <person name="Secka A."/>
            <person name="Antonio M."/>
            <person name="Oren A."/>
            <person name="Chaudhuri R.R."/>
            <person name="La Ragione R."/>
            <person name="Hildebrand F."/>
            <person name="Pallen M.J."/>
        </authorList>
    </citation>
    <scope>NUCLEOTIDE SEQUENCE</scope>
    <source>
        <strain evidence="3">CHK169-4300</strain>
    </source>
</reference>
<dbReference type="AlphaFoldDB" id="A0A9D2G3Z9"/>
<comment type="caution">
    <text evidence="3">The sequence shown here is derived from an EMBL/GenBank/DDBJ whole genome shotgun (WGS) entry which is preliminary data.</text>
</comment>
<dbReference type="Pfam" id="PF14262">
    <property type="entry name" value="Cthe_2159"/>
    <property type="match status" value="1"/>
</dbReference>
<dbReference type="Proteomes" id="UP000824106">
    <property type="component" value="Unassembled WGS sequence"/>
</dbReference>
<reference evidence="3" key="2">
    <citation type="submission" date="2021-04" db="EMBL/GenBank/DDBJ databases">
        <authorList>
            <person name="Gilroy R."/>
        </authorList>
    </citation>
    <scope>NUCLEOTIDE SEQUENCE</scope>
    <source>
        <strain evidence="3">CHK169-4300</strain>
    </source>
</reference>
<feature type="signal peptide" evidence="2">
    <location>
        <begin position="1"/>
        <end position="21"/>
    </location>
</feature>
<dbReference type="PROSITE" id="PS51257">
    <property type="entry name" value="PROKAR_LIPOPROTEIN"/>
    <property type="match status" value="1"/>
</dbReference>
<dbReference type="InterPro" id="IPR025584">
    <property type="entry name" value="Cthe_2159"/>
</dbReference>
<accession>A0A9D2G3Z9</accession>
<feature type="region of interest" description="Disordered" evidence="1">
    <location>
        <begin position="478"/>
        <end position="518"/>
    </location>
</feature>
<gene>
    <name evidence="3" type="ORF">H9808_08205</name>
</gene>
<feature type="chain" id="PRO_5038645917" evidence="2">
    <location>
        <begin position="22"/>
        <end position="518"/>
    </location>
</feature>
<evidence type="ECO:0000313" key="4">
    <source>
        <dbReference type="Proteomes" id="UP000824106"/>
    </source>
</evidence>
<evidence type="ECO:0000256" key="2">
    <source>
        <dbReference type="SAM" id="SignalP"/>
    </source>
</evidence>
<evidence type="ECO:0000256" key="1">
    <source>
        <dbReference type="SAM" id="MobiDB-lite"/>
    </source>
</evidence>
<keyword evidence="2" id="KW-0732">Signal</keyword>